<feature type="chain" id="PRO_5025581550" evidence="9">
    <location>
        <begin position="21"/>
        <end position="490"/>
    </location>
</feature>
<keyword evidence="5" id="KW-0862">Zinc</keyword>
<dbReference type="SUPFAM" id="SSF57667">
    <property type="entry name" value="beta-beta-alpha zinc fingers"/>
    <property type="match status" value="2"/>
</dbReference>
<feature type="domain" description="C2H2-type" evidence="10">
    <location>
        <begin position="410"/>
        <end position="437"/>
    </location>
</feature>
<dbReference type="GeneID" id="115156526"/>
<dbReference type="FunFam" id="3.30.160.60:FF:002343">
    <property type="entry name" value="Zinc finger protein 33A"/>
    <property type="match status" value="1"/>
</dbReference>
<evidence type="ECO:0000256" key="9">
    <source>
        <dbReference type="SAM" id="SignalP"/>
    </source>
</evidence>
<evidence type="ECO:0000256" key="7">
    <source>
        <dbReference type="PROSITE-ProRule" id="PRU00042"/>
    </source>
</evidence>
<evidence type="ECO:0000313" key="12">
    <source>
        <dbReference type="Proteomes" id="UP000472277"/>
    </source>
</evidence>
<proteinExistence type="predicted"/>
<dbReference type="InParanoid" id="A0A674C8E0"/>
<evidence type="ECO:0000256" key="2">
    <source>
        <dbReference type="ARBA" id="ARBA00022723"/>
    </source>
</evidence>
<feature type="domain" description="C2H2-type" evidence="10">
    <location>
        <begin position="466"/>
        <end position="490"/>
    </location>
</feature>
<dbReference type="PROSITE" id="PS50157">
    <property type="entry name" value="ZINC_FINGER_C2H2_2"/>
    <property type="match status" value="4"/>
</dbReference>
<keyword evidence="2" id="KW-0479">Metal-binding</keyword>
<dbReference type="Pfam" id="PF00096">
    <property type="entry name" value="zf-C2H2"/>
    <property type="match status" value="3"/>
</dbReference>
<evidence type="ECO:0000256" key="6">
    <source>
        <dbReference type="ARBA" id="ARBA00023242"/>
    </source>
</evidence>
<accession>A0A674C8E0</accession>
<sequence length="490" mass="53778">MLFYSLFLLHFVLTIPKVFSLVMANSVAFHTQLASIMEVLANAAVAEICELVDNGYAVLHVEISRGQKENEALRRKLRLMEMKVSSASALREGMGNSILPHSRAHLGMESKRTSNSTLTGEVRCQRAIDSQLVTSMFRHRESSGDTGQTTTQRKPAGLEERNPKSPTIKKEMWEESWENHDQWERLSSGALNHSADGGERQSNVDTEAAQPISKQENASSCLWVSGETDNSLLPGSNNLSVNKRSLNPGLENGDGILNSVGFDCMMFEPHRQLGTLSSQGPGADLPECSYSHVDVVSTQSDSENVFSYEMNKVSPSITEHKKPVAYQDGRQRALLPSEPPRTVGKGMETGSNALVMTDGLVSHDSHNNDGSNNGDVSAGKLLICSFCGKTLACLKNLKTHLRVHTGEKPFSCAQCGKRFSDSSNLKRHQSVHTGERRYGCSHCGKRFAQSGSLKVHMSVHTGCKQFRCLHCGKTFISANHLNRHISVHDG</sequence>
<evidence type="ECO:0000256" key="5">
    <source>
        <dbReference type="ARBA" id="ARBA00022833"/>
    </source>
</evidence>
<reference evidence="11" key="2">
    <citation type="submission" date="2025-09" db="UniProtKB">
        <authorList>
            <consortium name="Ensembl"/>
        </authorList>
    </citation>
    <scope>IDENTIFICATION</scope>
</reference>
<dbReference type="InterPro" id="IPR050331">
    <property type="entry name" value="Zinc_finger"/>
</dbReference>
<keyword evidence="6" id="KW-0539">Nucleus</keyword>
<comment type="subcellular location">
    <subcellularLocation>
        <location evidence="1">Nucleus</location>
    </subcellularLocation>
</comment>
<gene>
    <name evidence="11" type="primary">LOC115156526</name>
</gene>
<dbReference type="FunFam" id="3.30.160.60:FF:000100">
    <property type="entry name" value="Zinc finger 45-like"/>
    <property type="match status" value="2"/>
</dbReference>
<evidence type="ECO:0000256" key="8">
    <source>
        <dbReference type="SAM" id="MobiDB-lite"/>
    </source>
</evidence>
<evidence type="ECO:0000313" key="11">
    <source>
        <dbReference type="Ensembl" id="ENSSTUP00000079506.1"/>
    </source>
</evidence>
<dbReference type="InterPro" id="IPR036236">
    <property type="entry name" value="Znf_C2H2_sf"/>
</dbReference>
<dbReference type="PANTHER" id="PTHR16515:SF49">
    <property type="entry name" value="GASTRULA ZINC FINGER PROTEIN XLCGF49.1-LIKE-RELATED"/>
    <property type="match status" value="1"/>
</dbReference>
<name>A0A674C8E0_SALTR</name>
<keyword evidence="12" id="KW-1185">Reference proteome</keyword>
<dbReference type="GO" id="GO:0008270">
    <property type="term" value="F:zinc ion binding"/>
    <property type="evidence" value="ECO:0007669"/>
    <property type="project" value="UniProtKB-KW"/>
</dbReference>
<reference evidence="11" key="1">
    <citation type="submission" date="2025-08" db="UniProtKB">
        <authorList>
            <consortium name="Ensembl"/>
        </authorList>
    </citation>
    <scope>IDENTIFICATION</scope>
</reference>
<dbReference type="Proteomes" id="UP000472277">
    <property type="component" value="Chromosome 21"/>
</dbReference>
<dbReference type="AlphaFoldDB" id="A0A674C8E0"/>
<dbReference type="Ensembl" id="ENSSTUT00000084638.1">
    <property type="protein sequence ID" value="ENSSTUP00000079506.1"/>
    <property type="gene ID" value="ENSSTUG00000035068.1"/>
</dbReference>
<feature type="compositionally biased region" description="Polar residues" evidence="8">
    <location>
        <begin position="144"/>
        <end position="153"/>
    </location>
</feature>
<dbReference type="GO" id="GO:0005634">
    <property type="term" value="C:nucleus"/>
    <property type="evidence" value="ECO:0007669"/>
    <property type="project" value="UniProtKB-SubCell"/>
</dbReference>
<dbReference type="PROSITE" id="PS00028">
    <property type="entry name" value="ZINC_FINGER_C2H2_1"/>
    <property type="match status" value="4"/>
</dbReference>
<dbReference type="SMART" id="SM00355">
    <property type="entry name" value="ZnF_C2H2"/>
    <property type="match status" value="4"/>
</dbReference>
<feature type="domain" description="C2H2-type" evidence="10">
    <location>
        <begin position="438"/>
        <end position="465"/>
    </location>
</feature>
<feature type="region of interest" description="Disordered" evidence="8">
    <location>
        <begin position="138"/>
        <end position="218"/>
    </location>
</feature>
<dbReference type="Gene3D" id="3.30.160.60">
    <property type="entry name" value="Classic Zinc Finger"/>
    <property type="match status" value="4"/>
</dbReference>
<keyword evidence="4 7" id="KW-0863">Zinc-finger</keyword>
<dbReference type="RefSeq" id="XP_029559831.1">
    <property type="nucleotide sequence ID" value="XM_029703971.1"/>
</dbReference>
<dbReference type="InterPro" id="IPR013087">
    <property type="entry name" value="Znf_C2H2_type"/>
</dbReference>
<dbReference type="OrthoDB" id="9439903at2759"/>
<evidence type="ECO:0000259" key="10">
    <source>
        <dbReference type="PROSITE" id="PS50157"/>
    </source>
</evidence>
<dbReference type="KEGG" id="stru:115156526"/>
<feature type="compositionally biased region" description="Basic and acidic residues" evidence="8">
    <location>
        <begin position="156"/>
        <end position="184"/>
    </location>
</feature>
<keyword evidence="3" id="KW-0677">Repeat</keyword>
<evidence type="ECO:0000256" key="1">
    <source>
        <dbReference type="ARBA" id="ARBA00004123"/>
    </source>
</evidence>
<feature type="signal peptide" evidence="9">
    <location>
        <begin position="1"/>
        <end position="20"/>
    </location>
</feature>
<dbReference type="PANTHER" id="PTHR16515">
    <property type="entry name" value="PR DOMAIN ZINC FINGER PROTEIN"/>
    <property type="match status" value="1"/>
</dbReference>
<evidence type="ECO:0000256" key="3">
    <source>
        <dbReference type="ARBA" id="ARBA00022737"/>
    </source>
</evidence>
<organism evidence="11 12">
    <name type="scientific">Salmo trutta</name>
    <name type="common">Brown trout</name>
    <dbReference type="NCBI Taxonomy" id="8032"/>
    <lineage>
        <taxon>Eukaryota</taxon>
        <taxon>Metazoa</taxon>
        <taxon>Chordata</taxon>
        <taxon>Craniata</taxon>
        <taxon>Vertebrata</taxon>
        <taxon>Euteleostomi</taxon>
        <taxon>Actinopterygii</taxon>
        <taxon>Neopterygii</taxon>
        <taxon>Teleostei</taxon>
        <taxon>Protacanthopterygii</taxon>
        <taxon>Salmoniformes</taxon>
        <taxon>Salmonidae</taxon>
        <taxon>Salmoninae</taxon>
        <taxon>Salmo</taxon>
    </lineage>
</organism>
<keyword evidence="9" id="KW-0732">Signal</keyword>
<protein>
    <submittedName>
        <fullName evidence="11">Zinc finger protein 250-like</fullName>
    </submittedName>
</protein>
<dbReference type="GO" id="GO:0010468">
    <property type="term" value="P:regulation of gene expression"/>
    <property type="evidence" value="ECO:0007669"/>
    <property type="project" value="TreeGrafter"/>
</dbReference>
<dbReference type="OMA" id="CKEFRCC"/>
<feature type="domain" description="C2H2-type" evidence="10">
    <location>
        <begin position="382"/>
        <end position="409"/>
    </location>
</feature>
<evidence type="ECO:0000256" key="4">
    <source>
        <dbReference type="ARBA" id="ARBA00022771"/>
    </source>
</evidence>
<dbReference type="GeneTree" id="ENSGT00940000154308"/>